<dbReference type="EMBL" id="AP027735">
    <property type="protein sequence ID" value="BDZ57277.1"/>
    <property type="molecule type" value="Genomic_DNA"/>
</dbReference>
<keyword evidence="3" id="KW-0560">Oxidoreductase</keyword>
<evidence type="ECO:0000313" key="5">
    <source>
        <dbReference type="EMBL" id="BDZ57277.1"/>
    </source>
</evidence>
<organism evidence="5 6">
    <name type="scientific">Barrientosiimonas endolithica</name>
    <dbReference type="NCBI Taxonomy" id="1535208"/>
    <lineage>
        <taxon>Bacteria</taxon>
        <taxon>Bacillati</taxon>
        <taxon>Actinomycetota</taxon>
        <taxon>Actinomycetes</taxon>
        <taxon>Micrococcales</taxon>
        <taxon>Dermacoccaceae</taxon>
        <taxon>Barrientosiimonas</taxon>
    </lineage>
</organism>
<evidence type="ECO:0000313" key="6">
    <source>
        <dbReference type="Proteomes" id="UP001321421"/>
    </source>
</evidence>
<sequence length="89" mass="9593">MIDDTALKHIRALNRIARSRGQSLAQLALAWVLRDPRVTSVLVGASSVEQLENSVGALDNLAFDDAELAKIDKHAVDAGINIWARSSDA</sequence>
<accession>A0ABN6YIG6</accession>
<evidence type="ECO:0000256" key="3">
    <source>
        <dbReference type="ARBA" id="ARBA00023002"/>
    </source>
</evidence>
<dbReference type="PANTHER" id="PTHR43150">
    <property type="entry name" value="HYPERKINETIC, ISOFORM M"/>
    <property type="match status" value="1"/>
</dbReference>
<proteinExistence type="inferred from homology"/>
<dbReference type="InterPro" id="IPR036812">
    <property type="entry name" value="NAD(P)_OxRdtase_dom_sf"/>
</dbReference>
<name>A0ABN6YIG6_9MICO</name>
<dbReference type="Gene3D" id="3.20.20.100">
    <property type="entry name" value="NADP-dependent oxidoreductase domain"/>
    <property type="match status" value="1"/>
</dbReference>
<comment type="similarity">
    <text evidence="1">Belongs to the shaker potassium channel beta subunit family.</text>
</comment>
<dbReference type="PANTHER" id="PTHR43150:SF4">
    <property type="entry name" value="L-GLYCERALDEHYDE 3-PHOSPHATE REDUCTASE"/>
    <property type="match status" value="1"/>
</dbReference>
<keyword evidence="6" id="KW-1185">Reference proteome</keyword>
<dbReference type="InterPro" id="IPR023210">
    <property type="entry name" value="NADP_OxRdtase_dom"/>
</dbReference>
<dbReference type="Pfam" id="PF00248">
    <property type="entry name" value="Aldo_ket_red"/>
    <property type="match status" value="1"/>
</dbReference>
<dbReference type="InterPro" id="IPR005399">
    <property type="entry name" value="K_chnl_volt-dep_bsu_KCNAB-rel"/>
</dbReference>
<protein>
    <recommendedName>
        <fullName evidence="4">NADP-dependent oxidoreductase domain-containing protein</fullName>
    </recommendedName>
</protein>
<feature type="domain" description="NADP-dependent oxidoreductase" evidence="4">
    <location>
        <begin position="7"/>
        <end position="74"/>
    </location>
</feature>
<evidence type="ECO:0000259" key="4">
    <source>
        <dbReference type="Pfam" id="PF00248"/>
    </source>
</evidence>
<evidence type="ECO:0000256" key="1">
    <source>
        <dbReference type="ARBA" id="ARBA00006515"/>
    </source>
</evidence>
<gene>
    <name evidence="5" type="ORF">GCM10025872_09340</name>
</gene>
<reference evidence="6" key="1">
    <citation type="journal article" date="2019" name="Int. J. Syst. Evol. Microbiol.">
        <title>The Global Catalogue of Microorganisms (GCM) 10K type strain sequencing project: providing services to taxonomists for standard genome sequencing and annotation.</title>
        <authorList>
            <consortium name="The Broad Institute Genomics Platform"/>
            <consortium name="The Broad Institute Genome Sequencing Center for Infectious Disease"/>
            <person name="Wu L."/>
            <person name="Ma J."/>
        </authorList>
    </citation>
    <scope>NUCLEOTIDE SEQUENCE [LARGE SCALE GENOMIC DNA]</scope>
    <source>
        <strain evidence="6">NBRC 110608</strain>
    </source>
</reference>
<evidence type="ECO:0000256" key="2">
    <source>
        <dbReference type="ARBA" id="ARBA00022857"/>
    </source>
</evidence>
<dbReference type="Proteomes" id="UP001321421">
    <property type="component" value="Chromosome"/>
</dbReference>
<keyword evidence="2" id="KW-0521">NADP</keyword>
<dbReference type="SUPFAM" id="SSF51430">
    <property type="entry name" value="NAD(P)-linked oxidoreductase"/>
    <property type="match status" value="1"/>
</dbReference>